<evidence type="ECO:0000313" key="1">
    <source>
        <dbReference type="EMBL" id="KOC59251.1"/>
    </source>
</evidence>
<dbReference type="STRING" id="597456.A0A0L7QL49"/>
<sequence>MVVTVLPGGKRKVAEVISDAKSKIKLSDLGISTIGPRRAITGAMILEIPGEGGAAKADALAAKMAEIVGGDDIKIARPQKKVEVRISGLDDSVTTPEVVTAVALAGECLGAEVMVGEIRFYPYRMGACWARCPLVAARKVVTSGRLQVGWSSARVEPANTVAGNPPTPMETDVAVDTTPKVITGGEEPTEKAAPSECCK</sequence>
<accession>A0A0L7QL49</accession>
<dbReference type="OrthoDB" id="7615112at2759"/>
<dbReference type="AlphaFoldDB" id="A0A0L7QL49"/>
<gene>
    <name evidence="1" type="ORF">WH47_12561</name>
</gene>
<evidence type="ECO:0000313" key="2">
    <source>
        <dbReference type="Proteomes" id="UP000053825"/>
    </source>
</evidence>
<name>A0A0L7QL49_9HYME</name>
<organism evidence="1 2">
    <name type="scientific">Habropoda laboriosa</name>
    <dbReference type="NCBI Taxonomy" id="597456"/>
    <lineage>
        <taxon>Eukaryota</taxon>
        <taxon>Metazoa</taxon>
        <taxon>Ecdysozoa</taxon>
        <taxon>Arthropoda</taxon>
        <taxon>Hexapoda</taxon>
        <taxon>Insecta</taxon>
        <taxon>Pterygota</taxon>
        <taxon>Neoptera</taxon>
        <taxon>Endopterygota</taxon>
        <taxon>Hymenoptera</taxon>
        <taxon>Apocrita</taxon>
        <taxon>Aculeata</taxon>
        <taxon>Apoidea</taxon>
        <taxon>Anthophila</taxon>
        <taxon>Apidae</taxon>
        <taxon>Habropoda</taxon>
    </lineage>
</organism>
<reference evidence="1 2" key="1">
    <citation type="submission" date="2015-07" db="EMBL/GenBank/DDBJ databases">
        <title>The genome of Habropoda laboriosa.</title>
        <authorList>
            <person name="Pan H."/>
            <person name="Kapheim K."/>
        </authorList>
    </citation>
    <scope>NUCLEOTIDE SEQUENCE [LARGE SCALE GENOMIC DNA]</scope>
    <source>
        <strain evidence="1">0110345459</strain>
    </source>
</reference>
<dbReference type="EMBL" id="KQ414938">
    <property type="protein sequence ID" value="KOC59251.1"/>
    <property type="molecule type" value="Genomic_DNA"/>
</dbReference>
<dbReference type="Proteomes" id="UP000053825">
    <property type="component" value="Unassembled WGS sequence"/>
</dbReference>
<keyword evidence="2" id="KW-1185">Reference proteome</keyword>
<protein>
    <submittedName>
        <fullName evidence="1">Uncharacterized protein</fullName>
    </submittedName>
</protein>
<proteinExistence type="predicted"/>